<feature type="compositionally biased region" description="Polar residues" evidence="3">
    <location>
        <begin position="1057"/>
        <end position="1074"/>
    </location>
</feature>
<feature type="compositionally biased region" description="Polar residues" evidence="3">
    <location>
        <begin position="349"/>
        <end position="358"/>
    </location>
</feature>
<dbReference type="PANTHER" id="PTHR12673:SF159">
    <property type="entry name" value="LD03170P"/>
    <property type="match status" value="1"/>
</dbReference>
<feature type="compositionally biased region" description="Basic and acidic residues" evidence="3">
    <location>
        <begin position="602"/>
        <end position="611"/>
    </location>
</feature>
<dbReference type="GeneID" id="27686190"/>
<dbReference type="Pfam" id="PF00621">
    <property type="entry name" value="RhoGEF"/>
    <property type="match status" value="1"/>
</dbReference>
<dbReference type="STRING" id="645134.A0A0L0HM43"/>
<dbReference type="PROSITE" id="PS50010">
    <property type="entry name" value="DH_2"/>
    <property type="match status" value="1"/>
</dbReference>
<dbReference type="Gene3D" id="2.30.30.40">
    <property type="entry name" value="SH3 Domains"/>
    <property type="match status" value="1"/>
</dbReference>
<evidence type="ECO:0000256" key="3">
    <source>
        <dbReference type="SAM" id="MobiDB-lite"/>
    </source>
</evidence>
<feature type="compositionally biased region" description="Low complexity" evidence="3">
    <location>
        <begin position="577"/>
        <end position="594"/>
    </location>
</feature>
<feature type="region of interest" description="Disordered" evidence="3">
    <location>
        <begin position="673"/>
        <end position="702"/>
    </location>
</feature>
<protein>
    <recommendedName>
        <fullName evidence="8">DH domain-containing protein</fullName>
    </recommendedName>
</protein>
<dbReference type="Proteomes" id="UP000053201">
    <property type="component" value="Unassembled WGS sequence"/>
</dbReference>
<dbReference type="GO" id="GO:0005737">
    <property type="term" value="C:cytoplasm"/>
    <property type="evidence" value="ECO:0007669"/>
    <property type="project" value="TreeGrafter"/>
</dbReference>
<evidence type="ECO:0000256" key="2">
    <source>
        <dbReference type="PROSITE-ProRule" id="PRU00192"/>
    </source>
</evidence>
<evidence type="ECO:0000256" key="1">
    <source>
        <dbReference type="ARBA" id="ARBA00022443"/>
    </source>
</evidence>
<dbReference type="GO" id="GO:0005085">
    <property type="term" value="F:guanyl-nucleotide exchange factor activity"/>
    <property type="evidence" value="ECO:0007669"/>
    <property type="project" value="InterPro"/>
</dbReference>
<dbReference type="VEuPathDB" id="FungiDB:SPPG_02617"/>
<feature type="region of interest" description="Disordered" evidence="3">
    <location>
        <begin position="218"/>
        <end position="259"/>
    </location>
</feature>
<dbReference type="SUPFAM" id="SSF50044">
    <property type="entry name" value="SH3-domain"/>
    <property type="match status" value="2"/>
</dbReference>
<feature type="region of interest" description="Disordered" evidence="3">
    <location>
        <begin position="544"/>
        <end position="611"/>
    </location>
</feature>
<evidence type="ECO:0008006" key="8">
    <source>
        <dbReference type="Google" id="ProtNLM"/>
    </source>
</evidence>
<dbReference type="SMART" id="SM00325">
    <property type="entry name" value="RhoGEF"/>
    <property type="match status" value="1"/>
</dbReference>
<dbReference type="PROSITE" id="PS50002">
    <property type="entry name" value="SH3"/>
    <property type="match status" value="2"/>
</dbReference>
<feature type="compositionally biased region" description="Basic and acidic residues" evidence="3">
    <location>
        <begin position="673"/>
        <end position="689"/>
    </location>
</feature>
<dbReference type="OrthoDB" id="660555at2759"/>
<evidence type="ECO:0000259" key="5">
    <source>
        <dbReference type="PROSITE" id="PS50010"/>
    </source>
</evidence>
<dbReference type="InParanoid" id="A0A0L0HM43"/>
<dbReference type="RefSeq" id="XP_016610162.1">
    <property type="nucleotide sequence ID" value="XM_016750900.1"/>
</dbReference>
<dbReference type="Gene3D" id="1.20.900.10">
    <property type="entry name" value="Dbl homology (DH) domain"/>
    <property type="match status" value="1"/>
</dbReference>
<accession>A0A0L0HM43</accession>
<dbReference type="SUPFAM" id="SSF48065">
    <property type="entry name" value="DBL homology domain (DH-domain)"/>
    <property type="match status" value="1"/>
</dbReference>
<organism evidence="6 7">
    <name type="scientific">Spizellomyces punctatus (strain DAOM BR117)</name>
    <dbReference type="NCBI Taxonomy" id="645134"/>
    <lineage>
        <taxon>Eukaryota</taxon>
        <taxon>Fungi</taxon>
        <taxon>Fungi incertae sedis</taxon>
        <taxon>Chytridiomycota</taxon>
        <taxon>Chytridiomycota incertae sedis</taxon>
        <taxon>Chytridiomycetes</taxon>
        <taxon>Spizellomycetales</taxon>
        <taxon>Spizellomycetaceae</taxon>
        <taxon>Spizellomyces</taxon>
    </lineage>
</organism>
<name>A0A0L0HM43_SPIPD</name>
<feature type="region of interest" description="Disordered" evidence="3">
    <location>
        <begin position="1054"/>
        <end position="1075"/>
    </location>
</feature>
<reference evidence="6 7" key="1">
    <citation type="submission" date="2009-08" db="EMBL/GenBank/DDBJ databases">
        <title>The Genome Sequence of Spizellomyces punctatus strain DAOM BR117.</title>
        <authorList>
            <consortium name="The Broad Institute Genome Sequencing Platform"/>
            <person name="Russ C."/>
            <person name="Cuomo C."/>
            <person name="Shea T."/>
            <person name="Young S.K."/>
            <person name="Zeng Q."/>
            <person name="Koehrsen M."/>
            <person name="Haas B."/>
            <person name="Borodovsky M."/>
            <person name="Guigo R."/>
            <person name="Alvarado L."/>
            <person name="Berlin A."/>
            <person name="Bochicchio J."/>
            <person name="Borenstein D."/>
            <person name="Chapman S."/>
            <person name="Chen Z."/>
            <person name="Engels R."/>
            <person name="Freedman E."/>
            <person name="Gellesch M."/>
            <person name="Goldberg J."/>
            <person name="Griggs A."/>
            <person name="Gujja S."/>
            <person name="Heiman D."/>
            <person name="Hepburn T."/>
            <person name="Howarth C."/>
            <person name="Jen D."/>
            <person name="Larson L."/>
            <person name="Lewis B."/>
            <person name="Mehta T."/>
            <person name="Park D."/>
            <person name="Pearson M."/>
            <person name="Roberts A."/>
            <person name="Saif S."/>
            <person name="Shenoy N."/>
            <person name="Sisk P."/>
            <person name="Stolte C."/>
            <person name="Sykes S."/>
            <person name="Thomson T."/>
            <person name="Walk T."/>
            <person name="White J."/>
            <person name="Yandava C."/>
            <person name="Burger G."/>
            <person name="Gray M.W."/>
            <person name="Holland P.W.H."/>
            <person name="King N."/>
            <person name="Lang F.B.F."/>
            <person name="Roger A.J."/>
            <person name="Ruiz-Trillo I."/>
            <person name="Lander E."/>
            <person name="Nusbaum C."/>
        </authorList>
    </citation>
    <scope>NUCLEOTIDE SEQUENCE [LARGE SCALE GENOMIC DNA]</scope>
    <source>
        <strain evidence="6 7">DAOM BR117</strain>
    </source>
</reference>
<proteinExistence type="predicted"/>
<feature type="compositionally biased region" description="Low complexity" evidence="3">
    <location>
        <begin position="225"/>
        <end position="248"/>
    </location>
</feature>
<evidence type="ECO:0000259" key="4">
    <source>
        <dbReference type="PROSITE" id="PS50002"/>
    </source>
</evidence>
<dbReference type="InterPro" id="IPR051092">
    <property type="entry name" value="FYVE_RhoGEF_PH"/>
</dbReference>
<feature type="region of interest" description="Disordered" evidence="3">
    <location>
        <begin position="345"/>
        <end position="410"/>
    </location>
</feature>
<feature type="domain" description="DH" evidence="5">
    <location>
        <begin position="765"/>
        <end position="952"/>
    </location>
</feature>
<feature type="compositionally biased region" description="Polar residues" evidence="3">
    <location>
        <begin position="550"/>
        <end position="570"/>
    </location>
</feature>
<dbReference type="CDD" id="cd00160">
    <property type="entry name" value="RhoGEF"/>
    <property type="match status" value="1"/>
</dbReference>
<dbReference type="PANTHER" id="PTHR12673">
    <property type="entry name" value="FACIOGENITAL DYSPLASIA PROTEIN"/>
    <property type="match status" value="1"/>
</dbReference>
<dbReference type="InterPro" id="IPR000219">
    <property type="entry name" value="DH_dom"/>
</dbReference>
<gene>
    <name evidence="6" type="ORF">SPPG_02617</name>
</gene>
<dbReference type="AlphaFoldDB" id="A0A0L0HM43"/>
<dbReference type="EMBL" id="KQ257453">
    <property type="protein sequence ID" value="KND02123.1"/>
    <property type="molecule type" value="Genomic_DNA"/>
</dbReference>
<dbReference type="OMA" id="GICMEEN"/>
<dbReference type="SMART" id="SM00326">
    <property type="entry name" value="SH3"/>
    <property type="match status" value="2"/>
</dbReference>
<keyword evidence="1 2" id="KW-0728">SH3 domain</keyword>
<dbReference type="eggNOG" id="KOG3524">
    <property type="taxonomic scope" value="Eukaryota"/>
</dbReference>
<feature type="domain" description="SH3" evidence="4">
    <location>
        <begin position="270"/>
        <end position="334"/>
    </location>
</feature>
<dbReference type="InterPro" id="IPR035899">
    <property type="entry name" value="DBL_dom_sf"/>
</dbReference>
<feature type="domain" description="SH3" evidence="4">
    <location>
        <begin position="413"/>
        <end position="475"/>
    </location>
</feature>
<evidence type="ECO:0000313" key="6">
    <source>
        <dbReference type="EMBL" id="KND02123.1"/>
    </source>
</evidence>
<sequence length="1189" mass="130753">MDRDEALLLESLALLFSLADELRKLDITNVRASELHYDQSDMALEALNLVRDRCNQLEDAIRSGQSKGKGRSAAHAHGGVISFSSTATLAEPIPWESELPGPNGTGDWEIHPPPIGGSHTPGSLGRPRTAFVKAGFGDRHEEYSHTVTGHLARSPERTVDAADYMESSSRSSTQPQPVAYTALSTSSPAKSFPSGTSWPPEDIYEAHPVNPIPPFVTRSMTNGVPPALSSTSSQPTPSASSLTAASASRDTQLETSHSKKCIEITPSDVDTETVYVACKEYKKPEPNSMDISLKPGDRVKITCVMDDNVTALGSNLVTGAEGTFPLSCLTFKFAWDELQADTGKVPAGTAQSAPTSLVTPVRRNEPPVAAPPPLMHTPIPSASTGPFPPSVATSGGPSGGSSGESSSSRVNSMMPGRYLAIKSYPAKSELEISLKLGDEVEVICFAEDGNTAFGLHMPTKNQGAFPSSYLRRLPDDVKDKKDVIPEFMTSALAGMMSNGSSSSAAIPIPYEAELANPIGGSSYELPSRSSSLASNSRASIASSASANVSRENSFSRHSNPEPSGLSSNVQIPPRQLPASSVPSSEASPISAVSSQLRPADSLSKETRHNRDRDSVMAAIAALEEENATAYKVYSDTIGRFRADGRPVPLAMNLELMKALTNNMAQYNWNREEQEEMLRERAESTEDVDHQQPPQHPPAPIRSESYVGTHEVLGQFQQRVSIFREKGYHPAAPQVLGSAARGGQEEHVVPPRQQISSEEAQKQRATLISIVLELEYTETNYRNDLHALIDHIMKPMIAENIVRKADIDHIFKIIPQLCSLSDILAVQLSEAAQNFDRDPFAVGTVFLNHVEEWNIYIKYVENYAMAKKTIRRLEDSKTCGEAFKQFLEKCRRKPECHRTDIHGFLILPIQRISRYWLLLQRLRKHSDHTNPACETLEVAGQYMFQIGSMLDYVKRRDDEMHRMFEIAGEVKGFPANIISFTQRRFIAQYEADEVTGAKRLILFLFSDCILVCTYRKPRDIAADGKKYELALKVESKGMVIEDDHDDPSMIRLRFTEHNPPTSQSSANSRDSSTSGGFRISWERSRSSVSLSDHHGHGGRRLSSDLDEPVHLLLVLRFADSRTRDEFISDVKKAEEWGLRRLREKEKGGGVPAEVPPVREKRGSLAERASVFELTNGEDLLNELYYQGKVG</sequence>
<dbReference type="InterPro" id="IPR001452">
    <property type="entry name" value="SH3_domain"/>
</dbReference>
<dbReference type="InterPro" id="IPR036028">
    <property type="entry name" value="SH3-like_dom_sf"/>
</dbReference>
<keyword evidence="7" id="KW-1185">Reference proteome</keyword>
<evidence type="ECO:0000313" key="7">
    <source>
        <dbReference type="Proteomes" id="UP000053201"/>
    </source>
</evidence>